<organism evidence="6 7">
    <name type="scientific">Sphingomonas kyeonggiensis</name>
    <dbReference type="NCBI Taxonomy" id="1268553"/>
    <lineage>
        <taxon>Bacteria</taxon>
        <taxon>Pseudomonadati</taxon>
        <taxon>Pseudomonadota</taxon>
        <taxon>Alphaproteobacteria</taxon>
        <taxon>Sphingomonadales</taxon>
        <taxon>Sphingomonadaceae</taxon>
        <taxon>Sphingomonas</taxon>
    </lineage>
</organism>
<dbReference type="GO" id="GO:0006081">
    <property type="term" value="P:aldehyde metabolic process"/>
    <property type="evidence" value="ECO:0007669"/>
    <property type="project" value="InterPro"/>
</dbReference>
<sequence length="426" mass="45501">MLEAQRAAFFAELPVLPAVRRDRLRRAALMLEQNARGLAESLMRDQATQDAESAMRDEVVPGLLVLGEARQQVADWIRPKAGRGLLGGLWPGGDRLEYQPVGVVGIMAPAALPLMRTACLLAGALAAGNRVMLRLDAASSHLEVMLRELAPRYFDPRELAVMPGDVDEAGLDLLVSGEPAGEPAGALPARTGKSAVILGRSAKFPRAAGEVIAAKRFDGGRALLAPDIMLVPAEQEEAIAGWLWRAAMQAGTDQAPPLSAEACDRLAALLEDARARGGEVMSAEPRGAGMPLHIVRHATPDMRVMREEIAGPILPLSNYARIEDAIAWTNRLPPAPALYYLGQDPAERRRVAQGTLSSLFATDGQIRAAMRGSAGIPEMPLPAGEAEAGFRRFSRVRRTCRRSWPGSGGSPVREVEALGGAEPALR</sequence>
<dbReference type="InterPro" id="IPR012394">
    <property type="entry name" value="Aldehyde_DH_NAD(P)"/>
</dbReference>
<dbReference type="GO" id="GO:0050269">
    <property type="term" value="F:coniferyl-aldehyde dehydrogenase [NAD(P)+] activity"/>
    <property type="evidence" value="ECO:0007669"/>
    <property type="project" value="UniProtKB-EC"/>
</dbReference>
<dbReference type="EC" id="1.2.1.68" evidence="6"/>
<evidence type="ECO:0000259" key="5">
    <source>
        <dbReference type="Pfam" id="PF00171"/>
    </source>
</evidence>
<dbReference type="GO" id="GO:0005737">
    <property type="term" value="C:cytoplasm"/>
    <property type="evidence" value="ECO:0007669"/>
    <property type="project" value="TreeGrafter"/>
</dbReference>
<accession>A0A7W7NUB8</accession>
<proteinExistence type="inferred from homology"/>
<reference evidence="6 7" key="1">
    <citation type="submission" date="2020-08" db="EMBL/GenBank/DDBJ databases">
        <title>Functional genomics of gut bacteria from endangered species of beetles.</title>
        <authorList>
            <person name="Carlos-Shanley C."/>
        </authorList>
    </citation>
    <scope>NUCLEOTIDE SEQUENCE [LARGE SCALE GENOMIC DNA]</scope>
    <source>
        <strain evidence="6 7">S00224</strain>
    </source>
</reference>
<evidence type="ECO:0000256" key="1">
    <source>
        <dbReference type="ARBA" id="ARBA00009986"/>
    </source>
</evidence>
<dbReference type="InterPro" id="IPR015590">
    <property type="entry name" value="Aldehyde_DH_dom"/>
</dbReference>
<dbReference type="InterPro" id="IPR016162">
    <property type="entry name" value="Ald_DH_N"/>
</dbReference>
<evidence type="ECO:0000256" key="3">
    <source>
        <dbReference type="ARBA" id="ARBA00023027"/>
    </source>
</evidence>
<dbReference type="Gene3D" id="3.40.309.10">
    <property type="entry name" value="Aldehyde Dehydrogenase, Chain A, domain 2"/>
    <property type="match status" value="1"/>
</dbReference>
<dbReference type="EMBL" id="JACHLN010000003">
    <property type="protein sequence ID" value="MBB4840649.1"/>
    <property type="molecule type" value="Genomic_DNA"/>
</dbReference>
<comment type="similarity">
    <text evidence="1">Belongs to the aldehyde dehydrogenase family.</text>
</comment>
<protein>
    <submittedName>
        <fullName evidence="6">Coniferyl-aldehyde dehydrogenase</fullName>
        <ecNumber evidence="6">1.2.1.68</ecNumber>
    </submittedName>
</protein>
<feature type="domain" description="Aldehyde dehydrogenase" evidence="5">
    <location>
        <begin position="17"/>
        <end position="173"/>
    </location>
</feature>
<dbReference type="InterPro" id="IPR016163">
    <property type="entry name" value="Ald_DH_C"/>
</dbReference>
<name>A0A7W7NUB8_9SPHN</name>
<dbReference type="Proteomes" id="UP000575241">
    <property type="component" value="Unassembled WGS sequence"/>
</dbReference>
<dbReference type="Pfam" id="PF00171">
    <property type="entry name" value="Aldedh"/>
    <property type="match status" value="2"/>
</dbReference>
<dbReference type="AlphaFoldDB" id="A0A7W7NUB8"/>
<feature type="domain" description="Aldehyde dehydrogenase" evidence="5">
    <location>
        <begin position="192"/>
        <end position="353"/>
    </location>
</feature>
<dbReference type="Gene3D" id="3.40.605.10">
    <property type="entry name" value="Aldehyde Dehydrogenase, Chain A, domain 1"/>
    <property type="match status" value="1"/>
</dbReference>
<keyword evidence="3" id="KW-0520">NAD</keyword>
<dbReference type="SUPFAM" id="SSF53720">
    <property type="entry name" value="ALDH-like"/>
    <property type="match status" value="1"/>
</dbReference>
<evidence type="ECO:0000313" key="7">
    <source>
        <dbReference type="Proteomes" id="UP000575241"/>
    </source>
</evidence>
<dbReference type="RefSeq" id="WP_184169092.1">
    <property type="nucleotide sequence ID" value="NZ_JACHLN010000003.1"/>
</dbReference>
<dbReference type="PANTHER" id="PTHR43570:SF20">
    <property type="entry name" value="ALDEHYDE DEHYDROGENASE ALDX-RELATED"/>
    <property type="match status" value="1"/>
</dbReference>
<evidence type="ECO:0000256" key="2">
    <source>
        <dbReference type="ARBA" id="ARBA00023002"/>
    </source>
</evidence>
<evidence type="ECO:0000256" key="4">
    <source>
        <dbReference type="SAM" id="MobiDB-lite"/>
    </source>
</evidence>
<dbReference type="PANTHER" id="PTHR43570">
    <property type="entry name" value="ALDEHYDE DEHYDROGENASE"/>
    <property type="match status" value="1"/>
</dbReference>
<evidence type="ECO:0000313" key="6">
    <source>
        <dbReference type="EMBL" id="MBB4840649.1"/>
    </source>
</evidence>
<dbReference type="InterPro" id="IPR016161">
    <property type="entry name" value="Ald_DH/histidinol_DH"/>
</dbReference>
<feature type="region of interest" description="Disordered" evidence="4">
    <location>
        <begin position="402"/>
        <end position="426"/>
    </location>
</feature>
<keyword evidence="2 6" id="KW-0560">Oxidoreductase</keyword>
<gene>
    <name evidence="6" type="ORF">HNP52_003741</name>
</gene>
<comment type="caution">
    <text evidence="6">The sequence shown here is derived from an EMBL/GenBank/DDBJ whole genome shotgun (WGS) entry which is preliminary data.</text>
</comment>
<keyword evidence="7" id="KW-1185">Reference proteome</keyword>
<dbReference type="GO" id="GO:0004029">
    <property type="term" value="F:aldehyde dehydrogenase (NAD+) activity"/>
    <property type="evidence" value="ECO:0007669"/>
    <property type="project" value="TreeGrafter"/>
</dbReference>